<accession>A0A1D6GXM8</accession>
<evidence type="ECO:0000259" key="1">
    <source>
        <dbReference type="Pfam" id="PF00485"/>
    </source>
</evidence>
<dbReference type="SUPFAM" id="SSF52540">
    <property type="entry name" value="P-loop containing nucleoside triphosphate hydrolases"/>
    <property type="match status" value="1"/>
</dbReference>
<dbReference type="Gene3D" id="3.40.50.300">
    <property type="entry name" value="P-loop containing nucleotide triphosphate hydrolases"/>
    <property type="match status" value="1"/>
</dbReference>
<keyword evidence="2" id="KW-0413">Isomerase</keyword>
<dbReference type="Pfam" id="PF00485">
    <property type="entry name" value="PRK"/>
    <property type="match status" value="1"/>
</dbReference>
<dbReference type="PANTHER" id="PTHR10285">
    <property type="entry name" value="URIDINE KINASE"/>
    <property type="match status" value="1"/>
</dbReference>
<sequence>MPPPESIALLSVWTVPTSSFPPPPRKNQRRVAGGASSGKSTVCKMIIDQLRDQRVVAVTQESFYYGLTDEELVHVHDYNFDHPDAFHTELLLSCMQNLKHGKAVDIPNYNFKTYKSVPNARKVIF</sequence>
<dbReference type="InterPro" id="IPR006083">
    <property type="entry name" value="PRK/URK"/>
</dbReference>
<proteinExistence type="predicted"/>
<gene>
    <name evidence="2" type="ORF">ZEAMMB73_Zm00001d014912</name>
</gene>
<dbReference type="GO" id="GO:0016853">
    <property type="term" value="F:isomerase activity"/>
    <property type="evidence" value="ECO:0007669"/>
    <property type="project" value="UniProtKB-KW"/>
</dbReference>
<dbReference type="InterPro" id="IPR027417">
    <property type="entry name" value="P-loop_NTPase"/>
</dbReference>
<organism evidence="2">
    <name type="scientific">Zea mays</name>
    <name type="common">Maize</name>
    <dbReference type="NCBI Taxonomy" id="4577"/>
    <lineage>
        <taxon>Eukaryota</taxon>
        <taxon>Viridiplantae</taxon>
        <taxon>Streptophyta</taxon>
        <taxon>Embryophyta</taxon>
        <taxon>Tracheophyta</taxon>
        <taxon>Spermatophyta</taxon>
        <taxon>Magnoliopsida</taxon>
        <taxon>Liliopsida</taxon>
        <taxon>Poales</taxon>
        <taxon>Poaceae</taxon>
        <taxon>PACMAD clade</taxon>
        <taxon>Panicoideae</taxon>
        <taxon>Andropogonodae</taxon>
        <taxon>Andropogoneae</taxon>
        <taxon>Tripsacinae</taxon>
        <taxon>Zea</taxon>
    </lineage>
</organism>
<feature type="domain" description="Phosphoribulokinase/uridine kinase" evidence="1">
    <location>
        <begin position="31"/>
        <end position="121"/>
    </location>
</feature>
<dbReference type="GO" id="GO:0005524">
    <property type="term" value="F:ATP binding"/>
    <property type="evidence" value="ECO:0007669"/>
    <property type="project" value="InterPro"/>
</dbReference>
<protein>
    <submittedName>
        <fullName evidence="2">Protein disulfide isomerase4</fullName>
    </submittedName>
</protein>
<name>A0A1D6GXM8_MAIZE</name>
<dbReference type="EMBL" id="CM000781">
    <property type="protein sequence ID" value="AQK67581.1"/>
    <property type="molecule type" value="Genomic_DNA"/>
</dbReference>
<dbReference type="AlphaFoldDB" id="A0A1D6GXM8"/>
<reference evidence="2" key="1">
    <citation type="submission" date="2015-12" db="EMBL/GenBank/DDBJ databases">
        <title>Update maize B73 reference genome by single molecule sequencing technologies.</title>
        <authorList>
            <consortium name="Maize Genome Sequencing Project"/>
            <person name="Ware D."/>
        </authorList>
    </citation>
    <scope>NUCLEOTIDE SEQUENCE</scope>
    <source>
        <tissue evidence="2">Seedling</tissue>
    </source>
</reference>
<evidence type="ECO:0000313" key="2">
    <source>
        <dbReference type="EMBL" id="AQK67581.1"/>
    </source>
</evidence>
<dbReference type="GO" id="GO:0016301">
    <property type="term" value="F:kinase activity"/>
    <property type="evidence" value="ECO:0007669"/>
    <property type="project" value="InterPro"/>
</dbReference>